<evidence type="ECO:0000313" key="5">
    <source>
        <dbReference type="EMBL" id="ACZ08757.1"/>
    </source>
</evidence>
<sequence>MKNTVRYKNITCKSALNKVSGGFPYKWDLNIYRGCIHNCKYCYALYSHKYINSNSDDFFNEIYVKTNIVEELDRQLSSKSWKHEVINIGGVTDSYQAVEKNNKIMPEILKLLIKHKNPAIISTKSTLILRDIDLIDELSRLTYINIASTITVTDRKTAAMIETNASPPMERFRILKAMRKTNASVGMHSMPIIPYITDSIENIESLFSHAKESDVHYVLPGILYLRGETRKSFFNFVLRNYPQLYKNIYMLYNNTEKRKEYKYSLYQNINFLKEKYSISFSYTNPMREKMKKERKYDPQLKLF</sequence>
<protein>
    <submittedName>
        <fullName evidence="5">Radical SAM domain protein</fullName>
    </submittedName>
</protein>
<dbReference type="PANTHER" id="PTHR43432">
    <property type="entry name" value="SLR0285 PROTEIN"/>
    <property type="match status" value="1"/>
</dbReference>
<dbReference type="GO" id="GO:0046872">
    <property type="term" value="F:metal ion binding"/>
    <property type="evidence" value="ECO:0007669"/>
    <property type="project" value="UniProtKB-KW"/>
</dbReference>
<dbReference type="InterPro" id="IPR007197">
    <property type="entry name" value="rSAM"/>
</dbReference>
<reference evidence="5 6" key="2">
    <citation type="journal article" date="2010" name="Stand. Genomic Sci.">
        <title>Complete genome sequence of Sebaldella termitidis type strain (NCTC 11300).</title>
        <authorList>
            <person name="Harmon-Smith M."/>
            <person name="Celia L."/>
            <person name="Chertkov O."/>
            <person name="Lapidus A."/>
            <person name="Copeland A."/>
            <person name="Glavina Del Rio T."/>
            <person name="Nolan M."/>
            <person name="Lucas S."/>
            <person name="Tice H."/>
            <person name="Cheng J.F."/>
            <person name="Han C."/>
            <person name="Detter J.C."/>
            <person name="Bruce D."/>
            <person name="Goodwin L."/>
            <person name="Pitluck S."/>
            <person name="Pati A."/>
            <person name="Liolios K."/>
            <person name="Ivanova N."/>
            <person name="Mavromatis K."/>
            <person name="Mikhailova N."/>
            <person name="Chen A."/>
            <person name="Palaniappan K."/>
            <person name="Land M."/>
            <person name="Hauser L."/>
            <person name="Chang Y.J."/>
            <person name="Jeffries C.D."/>
            <person name="Brettin T."/>
            <person name="Goker M."/>
            <person name="Beck B."/>
            <person name="Bristow J."/>
            <person name="Eisen J.A."/>
            <person name="Markowitz V."/>
            <person name="Hugenholtz P."/>
            <person name="Kyrpides N.C."/>
            <person name="Klenk H.P."/>
            <person name="Chen F."/>
        </authorList>
    </citation>
    <scope>NUCLEOTIDE SEQUENCE [LARGE SCALE GENOMIC DNA]</scope>
    <source>
        <strain evidence="6">ATCC 33386 / NCTC 11300</strain>
    </source>
</reference>
<dbReference type="SUPFAM" id="SSF102114">
    <property type="entry name" value="Radical SAM enzymes"/>
    <property type="match status" value="1"/>
</dbReference>
<proteinExistence type="predicted"/>
<dbReference type="Proteomes" id="UP000000845">
    <property type="component" value="Chromosome"/>
</dbReference>
<name>D1AJ69_SEBTE</name>
<dbReference type="SFLD" id="SFLDG01084">
    <property type="entry name" value="Uncharacterised_Radical_SAM_Su"/>
    <property type="match status" value="1"/>
</dbReference>
<evidence type="ECO:0000256" key="3">
    <source>
        <dbReference type="ARBA" id="ARBA00023014"/>
    </source>
</evidence>
<keyword evidence="3" id="KW-0411">Iron-sulfur</keyword>
<dbReference type="InterPro" id="IPR058240">
    <property type="entry name" value="rSAM_sf"/>
</dbReference>
<reference evidence="6" key="1">
    <citation type="submission" date="2009-09" db="EMBL/GenBank/DDBJ databases">
        <title>The complete chromosome of Sebaldella termitidis ATCC 33386.</title>
        <authorList>
            <consortium name="US DOE Joint Genome Institute (JGI-PGF)"/>
            <person name="Lucas S."/>
            <person name="Copeland A."/>
            <person name="Lapidus A."/>
            <person name="Glavina del Rio T."/>
            <person name="Dalin E."/>
            <person name="Tice H."/>
            <person name="Bruce D."/>
            <person name="Goodwin L."/>
            <person name="Pitluck S."/>
            <person name="Kyrpides N."/>
            <person name="Mavromatis K."/>
            <person name="Ivanova N."/>
            <person name="Mikhailova N."/>
            <person name="Sims D."/>
            <person name="Meincke L."/>
            <person name="Brettin T."/>
            <person name="Detter J.C."/>
            <person name="Han C."/>
            <person name="Larimer F."/>
            <person name="Land M."/>
            <person name="Hauser L."/>
            <person name="Markowitz V."/>
            <person name="Cheng J.F."/>
            <person name="Hugenholtz P."/>
            <person name="Woyke T."/>
            <person name="Wu D."/>
            <person name="Eisen J.A."/>
        </authorList>
    </citation>
    <scope>NUCLEOTIDE SEQUENCE [LARGE SCALE GENOMIC DNA]</scope>
    <source>
        <strain evidence="6">ATCC 33386 / NCTC 11300</strain>
    </source>
</reference>
<dbReference type="InterPro" id="IPR040086">
    <property type="entry name" value="MJ0683-like"/>
</dbReference>
<dbReference type="SMART" id="SM00729">
    <property type="entry name" value="Elp3"/>
    <property type="match status" value="1"/>
</dbReference>
<organism evidence="5 6">
    <name type="scientific">Sebaldella termitidis (strain ATCC 33386 / NCTC 11300)</name>
    <dbReference type="NCBI Taxonomy" id="526218"/>
    <lineage>
        <taxon>Bacteria</taxon>
        <taxon>Fusobacteriati</taxon>
        <taxon>Fusobacteriota</taxon>
        <taxon>Fusobacteriia</taxon>
        <taxon>Fusobacteriales</taxon>
        <taxon>Leptotrichiaceae</taxon>
        <taxon>Sebaldella</taxon>
    </lineage>
</organism>
<gene>
    <name evidence="5" type="ordered locus">Sterm_1900</name>
</gene>
<dbReference type="KEGG" id="str:Sterm_1900"/>
<evidence type="ECO:0000259" key="4">
    <source>
        <dbReference type="SMART" id="SM00729"/>
    </source>
</evidence>
<dbReference type="CDD" id="cd01335">
    <property type="entry name" value="Radical_SAM"/>
    <property type="match status" value="1"/>
</dbReference>
<keyword evidence="2" id="KW-0408">Iron</keyword>
<evidence type="ECO:0000256" key="2">
    <source>
        <dbReference type="ARBA" id="ARBA00023004"/>
    </source>
</evidence>
<dbReference type="AlphaFoldDB" id="D1AJ69"/>
<dbReference type="HOGENOM" id="CLU_015525_2_0_0"/>
<dbReference type="InterPro" id="IPR006638">
    <property type="entry name" value="Elp3/MiaA/NifB-like_rSAM"/>
</dbReference>
<accession>D1AJ69</accession>
<dbReference type="RefSeq" id="WP_012861351.1">
    <property type="nucleotide sequence ID" value="NC_013517.1"/>
</dbReference>
<feature type="domain" description="Elp3/MiaA/NifB-like radical SAM core" evidence="4">
    <location>
        <begin position="29"/>
        <end position="263"/>
    </location>
</feature>
<dbReference type="Pfam" id="PF04055">
    <property type="entry name" value="Radical_SAM"/>
    <property type="match status" value="1"/>
</dbReference>
<evidence type="ECO:0000256" key="1">
    <source>
        <dbReference type="ARBA" id="ARBA00022723"/>
    </source>
</evidence>
<dbReference type="SFLD" id="SFLDS00029">
    <property type="entry name" value="Radical_SAM"/>
    <property type="match status" value="1"/>
</dbReference>
<dbReference type="GO" id="GO:0051536">
    <property type="term" value="F:iron-sulfur cluster binding"/>
    <property type="evidence" value="ECO:0007669"/>
    <property type="project" value="UniProtKB-KW"/>
</dbReference>
<dbReference type="PANTHER" id="PTHR43432:SF5">
    <property type="entry name" value="ELP3_MIAA_NIFB-LIKE RADICAL SAM CORE DOMAIN-CONTAINING PROTEIN"/>
    <property type="match status" value="1"/>
</dbReference>
<evidence type="ECO:0000313" key="6">
    <source>
        <dbReference type="Proteomes" id="UP000000845"/>
    </source>
</evidence>
<dbReference type="Gene3D" id="3.80.30.30">
    <property type="match status" value="1"/>
</dbReference>
<dbReference type="STRING" id="526218.Sterm_1900"/>
<dbReference type="EMBL" id="CP001739">
    <property type="protein sequence ID" value="ACZ08757.1"/>
    <property type="molecule type" value="Genomic_DNA"/>
</dbReference>
<dbReference type="eggNOG" id="COG1533">
    <property type="taxonomic scope" value="Bacteria"/>
</dbReference>
<dbReference type="GO" id="GO:0003824">
    <property type="term" value="F:catalytic activity"/>
    <property type="evidence" value="ECO:0007669"/>
    <property type="project" value="InterPro"/>
</dbReference>
<keyword evidence="6" id="KW-1185">Reference proteome</keyword>
<keyword evidence="1" id="KW-0479">Metal-binding</keyword>